<keyword evidence="5 11" id="KW-0436">Ligase</keyword>
<keyword evidence="4 11" id="KW-0963">Cytoplasm</keyword>
<dbReference type="InterPro" id="IPR036621">
    <property type="entry name" value="Anticodon-bd_dom_sf"/>
</dbReference>
<feature type="domain" description="Aminoacyl-transfer RNA synthetases class-II family profile" evidence="13">
    <location>
        <begin position="1"/>
        <end position="321"/>
    </location>
</feature>
<evidence type="ECO:0000256" key="6">
    <source>
        <dbReference type="ARBA" id="ARBA00022741"/>
    </source>
</evidence>
<dbReference type="Pfam" id="PF03129">
    <property type="entry name" value="HGTP_anticodon"/>
    <property type="match status" value="1"/>
</dbReference>
<evidence type="ECO:0000256" key="11">
    <source>
        <dbReference type="HAMAP-Rule" id="MF_00127"/>
    </source>
</evidence>
<feature type="binding site" evidence="12">
    <location>
        <position position="110"/>
    </location>
    <ligand>
        <name>L-histidine</name>
        <dbReference type="ChEBI" id="CHEBI:57595"/>
    </ligand>
</feature>
<dbReference type="NCBIfam" id="TIGR00442">
    <property type="entry name" value="hisS"/>
    <property type="match status" value="1"/>
</dbReference>
<feature type="binding site" evidence="12">
    <location>
        <position position="124"/>
    </location>
    <ligand>
        <name>L-histidine</name>
        <dbReference type="ChEBI" id="CHEBI:57595"/>
    </ligand>
</feature>
<dbReference type="SUPFAM" id="SSF55681">
    <property type="entry name" value="Class II aaRS and biotin synthetases"/>
    <property type="match status" value="1"/>
</dbReference>
<dbReference type="EC" id="6.1.1.21" evidence="11"/>
<dbReference type="InterPro" id="IPR045864">
    <property type="entry name" value="aa-tRNA-synth_II/BPL/LPL"/>
</dbReference>
<name>A0A6I4W234_9BACL</name>
<reference evidence="14 15" key="1">
    <citation type="submission" date="2019-12" db="EMBL/GenBank/DDBJ databases">
        <title>Whole-genome analyses of novel actinobacteria.</title>
        <authorList>
            <person name="Sahin N."/>
            <person name="Saygin H."/>
        </authorList>
    </citation>
    <scope>NUCLEOTIDE SEQUENCE [LARGE SCALE GENOMIC DNA]</scope>
    <source>
        <strain evidence="14 15">KC615</strain>
    </source>
</reference>
<dbReference type="GO" id="GO:0140096">
    <property type="term" value="F:catalytic activity, acting on a protein"/>
    <property type="evidence" value="ECO:0007669"/>
    <property type="project" value="UniProtKB-ARBA"/>
</dbReference>
<evidence type="ECO:0000313" key="14">
    <source>
        <dbReference type="EMBL" id="MXQ54352.1"/>
    </source>
</evidence>
<organism evidence="14 15">
    <name type="scientific">Shimazuella alba</name>
    <dbReference type="NCBI Taxonomy" id="2690964"/>
    <lineage>
        <taxon>Bacteria</taxon>
        <taxon>Bacillati</taxon>
        <taxon>Bacillota</taxon>
        <taxon>Bacilli</taxon>
        <taxon>Bacillales</taxon>
        <taxon>Thermoactinomycetaceae</taxon>
        <taxon>Shimazuella</taxon>
    </lineage>
</organism>
<gene>
    <name evidence="11" type="primary">hisS</name>
    <name evidence="14" type="ORF">GSM42_11645</name>
</gene>
<dbReference type="GO" id="GO:0016740">
    <property type="term" value="F:transferase activity"/>
    <property type="evidence" value="ECO:0007669"/>
    <property type="project" value="UniProtKB-ARBA"/>
</dbReference>
<dbReference type="InterPro" id="IPR004516">
    <property type="entry name" value="HisRS/HisZ"/>
</dbReference>
<dbReference type="GO" id="GO:0005524">
    <property type="term" value="F:ATP binding"/>
    <property type="evidence" value="ECO:0007669"/>
    <property type="project" value="UniProtKB-UniRule"/>
</dbReference>
<dbReference type="InterPro" id="IPR004154">
    <property type="entry name" value="Anticodon-bd"/>
</dbReference>
<evidence type="ECO:0000256" key="5">
    <source>
        <dbReference type="ARBA" id="ARBA00022598"/>
    </source>
</evidence>
<feature type="binding site" evidence="12">
    <location>
        <begin position="259"/>
        <end position="260"/>
    </location>
    <ligand>
        <name>L-histidine</name>
        <dbReference type="ChEBI" id="CHEBI:57595"/>
    </ligand>
</feature>
<keyword evidence="8 11" id="KW-0648">Protein biosynthesis</keyword>
<comment type="similarity">
    <text evidence="2 11">Belongs to the class-II aminoacyl-tRNA synthetase family.</text>
</comment>
<evidence type="ECO:0000256" key="4">
    <source>
        <dbReference type="ARBA" id="ARBA00022490"/>
    </source>
</evidence>
<keyword evidence="9 11" id="KW-0030">Aminoacyl-tRNA synthetase</keyword>
<comment type="subunit">
    <text evidence="3 11">Homodimer.</text>
</comment>
<dbReference type="CDD" id="cd00773">
    <property type="entry name" value="HisRS-like_core"/>
    <property type="match status" value="1"/>
</dbReference>
<keyword evidence="6 11" id="KW-0547">Nucleotide-binding</keyword>
<evidence type="ECO:0000256" key="12">
    <source>
        <dbReference type="PIRSR" id="PIRSR001549-1"/>
    </source>
</evidence>
<keyword evidence="15" id="KW-1185">Reference proteome</keyword>
<evidence type="ECO:0000259" key="13">
    <source>
        <dbReference type="PROSITE" id="PS50862"/>
    </source>
</evidence>
<dbReference type="GO" id="GO:0006427">
    <property type="term" value="P:histidyl-tRNA aminoacylation"/>
    <property type="evidence" value="ECO:0007669"/>
    <property type="project" value="UniProtKB-UniRule"/>
</dbReference>
<dbReference type="InterPro" id="IPR041715">
    <property type="entry name" value="HisRS-like_core"/>
</dbReference>
<dbReference type="PIRSF" id="PIRSF001549">
    <property type="entry name" value="His-tRNA_synth"/>
    <property type="match status" value="1"/>
</dbReference>
<feature type="binding site" evidence="12">
    <location>
        <begin position="79"/>
        <end position="81"/>
    </location>
    <ligand>
        <name>L-histidine</name>
        <dbReference type="ChEBI" id="CHEBI:57595"/>
    </ligand>
</feature>
<dbReference type="GO" id="GO:0005737">
    <property type="term" value="C:cytoplasm"/>
    <property type="evidence" value="ECO:0007669"/>
    <property type="project" value="UniProtKB-SubCell"/>
</dbReference>
<comment type="subcellular location">
    <subcellularLocation>
        <location evidence="1 11">Cytoplasm</location>
    </subcellularLocation>
</comment>
<evidence type="ECO:0000256" key="8">
    <source>
        <dbReference type="ARBA" id="ARBA00022917"/>
    </source>
</evidence>
<accession>A0A6I4W234</accession>
<protein>
    <recommendedName>
        <fullName evidence="11">Histidine--tRNA ligase</fullName>
        <ecNumber evidence="11">6.1.1.21</ecNumber>
    </recommendedName>
    <alternativeName>
        <fullName evidence="11">Histidyl-tRNA synthetase</fullName>
        <shortName evidence="11">HisRS</shortName>
    </alternativeName>
</protein>
<dbReference type="PROSITE" id="PS50862">
    <property type="entry name" value="AA_TRNA_LIGASE_II"/>
    <property type="match status" value="1"/>
</dbReference>
<dbReference type="EMBL" id="WUUL01000007">
    <property type="protein sequence ID" value="MXQ54352.1"/>
    <property type="molecule type" value="Genomic_DNA"/>
</dbReference>
<dbReference type="CDD" id="cd00859">
    <property type="entry name" value="HisRS_anticodon"/>
    <property type="match status" value="1"/>
</dbReference>
<dbReference type="InterPro" id="IPR006195">
    <property type="entry name" value="aa-tRNA-synth_II"/>
</dbReference>
<evidence type="ECO:0000256" key="1">
    <source>
        <dbReference type="ARBA" id="ARBA00004496"/>
    </source>
</evidence>
<evidence type="ECO:0000256" key="10">
    <source>
        <dbReference type="ARBA" id="ARBA00047639"/>
    </source>
</evidence>
<dbReference type="RefSeq" id="WP_160801710.1">
    <property type="nucleotide sequence ID" value="NZ_WUUL01000007.1"/>
</dbReference>
<evidence type="ECO:0000256" key="2">
    <source>
        <dbReference type="ARBA" id="ARBA00008226"/>
    </source>
</evidence>
<dbReference type="HAMAP" id="MF_00127">
    <property type="entry name" value="His_tRNA_synth"/>
    <property type="match status" value="1"/>
</dbReference>
<evidence type="ECO:0000256" key="3">
    <source>
        <dbReference type="ARBA" id="ARBA00011738"/>
    </source>
</evidence>
<evidence type="ECO:0000313" key="15">
    <source>
        <dbReference type="Proteomes" id="UP000430692"/>
    </source>
</evidence>
<dbReference type="FunFam" id="3.30.930.10:FF:000005">
    <property type="entry name" value="Histidine--tRNA ligase"/>
    <property type="match status" value="1"/>
</dbReference>
<feature type="binding site" evidence="12">
    <location>
        <position position="255"/>
    </location>
    <ligand>
        <name>L-histidine</name>
        <dbReference type="ChEBI" id="CHEBI:57595"/>
    </ligand>
</feature>
<dbReference type="SUPFAM" id="SSF52954">
    <property type="entry name" value="Class II aaRS ABD-related"/>
    <property type="match status" value="1"/>
</dbReference>
<dbReference type="InterPro" id="IPR033656">
    <property type="entry name" value="HisRS_anticodon"/>
</dbReference>
<evidence type="ECO:0000256" key="7">
    <source>
        <dbReference type="ARBA" id="ARBA00022840"/>
    </source>
</evidence>
<dbReference type="InterPro" id="IPR015807">
    <property type="entry name" value="His-tRNA-ligase"/>
</dbReference>
<proteinExistence type="inferred from homology"/>
<dbReference type="Gene3D" id="3.30.930.10">
    <property type="entry name" value="Bira Bifunctional Protein, Domain 2"/>
    <property type="match status" value="1"/>
</dbReference>
<dbReference type="Gene3D" id="3.40.50.800">
    <property type="entry name" value="Anticodon-binding domain"/>
    <property type="match status" value="1"/>
</dbReference>
<comment type="caution">
    <text evidence="14">The sequence shown here is derived from an EMBL/GenBank/DDBJ whole genome shotgun (WGS) entry which is preliminary data.</text>
</comment>
<evidence type="ECO:0000256" key="9">
    <source>
        <dbReference type="ARBA" id="ARBA00023146"/>
    </source>
</evidence>
<dbReference type="PANTHER" id="PTHR43707:SF1">
    <property type="entry name" value="HISTIDINE--TRNA LIGASE, MITOCHONDRIAL-RELATED"/>
    <property type="match status" value="1"/>
</dbReference>
<dbReference type="PANTHER" id="PTHR43707">
    <property type="entry name" value="HISTIDYL-TRNA SYNTHETASE"/>
    <property type="match status" value="1"/>
</dbReference>
<keyword evidence="7 11" id="KW-0067">ATP-binding</keyword>
<dbReference type="AlphaFoldDB" id="A0A6I4W234"/>
<dbReference type="Pfam" id="PF13393">
    <property type="entry name" value="tRNA-synt_His"/>
    <property type="match status" value="1"/>
</dbReference>
<dbReference type="Proteomes" id="UP000430692">
    <property type="component" value="Unassembled WGS sequence"/>
</dbReference>
<dbReference type="GO" id="GO:0004821">
    <property type="term" value="F:histidine-tRNA ligase activity"/>
    <property type="evidence" value="ECO:0007669"/>
    <property type="project" value="UniProtKB-UniRule"/>
</dbReference>
<comment type="catalytic activity">
    <reaction evidence="10 11">
        <text>tRNA(His) + L-histidine + ATP = L-histidyl-tRNA(His) + AMP + diphosphate + H(+)</text>
        <dbReference type="Rhea" id="RHEA:17313"/>
        <dbReference type="Rhea" id="RHEA-COMP:9665"/>
        <dbReference type="Rhea" id="RHEA-COMP:9689"/>
        <dbReference type="ChEBI" id="CHEBI:15378"/>
        <dbReference type="ChEBI" id="CHEBI:30616"/>
        <dbReference type="ChEBI" id="CHEBI:33019"/>
        <dbReference type="ChEBI" id="CHEBI:57595"/>
        <dbReference type="ChEBI" id="CHEBI:78442"/>
        <dbReference type="ChEBI" id="CHEBI:78527"/>
        <dbReference type="ChEBI" id="CHEBI:456215"/>
        <dbReference type="EC" id="6.1.1.21"/>
    </reaction>
</comment>
<feature type="binding site" evidence="12">
    <location>
        <position position="128"/>
    </location>
    <ligand>
        <name>L-histidine</name>
        <dbReference type="ChEBI" id="CHEBI:57595"/>
    </ligand>
</feature>
<sequence>MGIPRGTYDILPNEVVTWHYLEKIARQLCERYAYEEIRTPIFEETALYERGVGETTDIVEKEMYSFTDRKNRSLTLRPEGTAGVVRSFVENKVYAELQPTKWYYFGPMFRYERPQAGRYRQFHQFGVEVFGSDDPAIDAEVISLGLEFYRSLGIEGVRVGINNVGNPEIRAKYFEKLIEYFTPFEAELDTDAKSRLYRNPMRILDSKHKRTQEIATEAPSILDFLDKESMENLEQVKFYLEELQVPYDVNNRLVRGLDYYTQTAFEYMVEELGAQASTIGGGGRYNGLVKELGGPEVSGIGFGIGLERVLLALKQQNVSIPTAAPLDCFLVSMGEEAKKASVRILGELRKAGLKAERDYLDRKLKAQLKTANRLNARYVVILGEEELANNQIQIKQMETGEQTSIAMDKLVSYLLEGK</sequence>